<dbReference type="EMBL" id="CP012175">
    <property type="protein sequence ID" value="AKV80069.1"/>
    <property type="molecule type" value="Genomic_DNA"/>
</dbReference>
<dbReference type="EMBL" id="CP012174">
    <property type="protein sequence ID" value="AKV77824.1"/>
    <property type="molecule type" value="Genomic_DNA"/>
</dbReference>
<dbReference type="Proteomes" id="UP000056255">
    <property type="component" value="Chromosome"/>
</dbReference>
<evidence type="ECO:0000313" key="12">
    <source>
        <dbReference type="Proteomes" id="UP000068832"/>
    </source>
</evidence>
<name>A0A088E4Q1_9CREN</name>
<evidence type="ECO:0000313" key="10">
    <source>
        <dbReference type="Proteomes" id="UP000062398"/>
    </source>
</evidence>
<dbReference type="Proteomes" id="UP000062398">
    <property type="component" value="Chromosome"/>
</dbReference>
<reference evidence="6 8" key="3">
    <citation type="submission" date="2015-07" db="EMBL/GenBank/DDBJ databases">
        <title>Physiological, transcriptional responses and genome re-sequencing of acid resistant extremely thermoacidophilic Metallosphaera sedula SARC-M1.</title>
        <authorList>
            <person name="Ai C."/>
            <person name="McCarthy S."/>
            <person name="Eckrich V."/>
            <person name="Rudrappa D."/>
            <person name="Qiu G."/>
            <person name="Blum P."/>
        </authorList>
    </citation>
    <scope>NUCLEOTIDE SEQUENCE [LARGE SCALE GENOMIC DNA]</scope>
    <source>
        <strain evidence="6 8">SARC-M1</strain>
    </source>
</reference>
<dbReference type="Proteomes" id="UP000062475">
    <property type="component" value="Chromosome"/>
</dbReference>
<proteinExistence type="predicted"/>
<dbReference type="AlphaFoldDB" id="A0A088E4Q1"/>
<evidence type="ECO:0000313" key="11">
    <source>
        <dbReference type="Proteomes" id="UP000062475"/>
    </source>
</evidence>
<dbReference type="EMBL" id="CP012173">
    <property type="protein sequence ID" value="AKV75578.1"/>
    <property type="molecule type" value="Genomic_DNA"/>
</dbReference>
<reference evidence="9 10" key="2">
    <citation type="journal article" date="2015" name="Genome Announc.">
        <title>Complete Genome Sequences of Evolved Arsenate-Resistant Metallosphaera sedula Strains.</title>
        <authorList>
            <person name="Ai C."/>
            <person name="McCarthy S."/>
            <person name="Schackwitz W."/>
            <person name="Martin J."/>
            <person name="Lipzen A."/>
            <person name="Blum P."/>
        </authorList>
    </citation>
    <scope>NUCLEOTIDE SEQUENCE [LARGE SCALE GENOMIC DNA]</scope>
    <source>
        <strain evidence="4 10">ARS120-1</strain>
        <strain evidence="5 9">ARS120-2</strain>
        <strain evidence="2 12">ARS50-1</strain>
        <strain evidence="3 11">ARS50-2</strain>
    </source>
</reference>
<gene>
    <name evidence="1" type="ORF">HA72_0161</name>
    <name evidence="2" type="ORF">MsedA_0169</name>
    <name evidence="3" type="ORF">MsedB_0169</name>
    <name evidence="4" type="ORF">MsedC_0168</name>
    <name evidence="5" type="ORF">MsedD_0169</name>
    <name evidence="6" type="ORF">MsedE_0169</name>
</gene>
<dbReference type="Proteomes" id="UP000061362">
    <property type="component" value="Chromosome"/>
</dbReference>
<dbReference type="Proteomes" id="UP000029084">
    <property type="component" value="Chromosome"/>
</dbReference>
<dbReference type="Proteomes" id="UP000068832">
    <property type="component" value="Chromosome"/>
</dbReference>
<evidence type="ECO:0000313" key="5">
    <source>
        <dbReference type="EMBL" id="AKV80069.1"/>
    </source>
</evidence>
<dbReference type="PATRIC" id="fig|43687.5.peg.164"/>
<evidence type="ECO:0000313" key="1">
    <source>
        <dbReference type="EMBL" id="AIM26325.1"/>
    </source>
</evidence>
<dbReference type="OrthoDB" id="38163at2157"/>
<dbReference type="EMBL" id="CP008822">
    <property type="protein sequence ID" value="AIM26325.1"/>
    <property type="molecule type" value="Genomic_DNA"/>
</dbReference>
<evidence type="ECO:0000313" key="6">
    <source>
        <dbReference type="EMBL" id="AKV82313.1"/>
    </source>
</evidence>
<reference evidence="1 7" key="1">
    <citation type="journal article" date="2014" name="J. Bacteriol.">
        <title>Role of an Archaeal PitA Transporter in the Copper and Arsenic Resistance of Metallosphaera sedula, an Extreme Thermoacidophile.</title>
        <authorList>
            <person name="McCarthy S."/>
            <person name="Ai C."/>
            <person name="Wheaton G."/>
            <person name="Tevatia R."/>
            <person name="Eckrich V."/>
            <person name="Kelly R."/>
            <person name="Blum P."/>
        </authorList>
    </citation>
    <scope>NUCLEOTIDE SEQUENCE [LARGE SCALE GENOMIC DNA]</scope>
    <source>
        <strain evidence="1 7">CuR1</strain>
    </source>
</reference>
<accession>A0A088E4Q1</accession>
<protein>
    <submittedName>
        <fullName evidence="1">Uncharacterized protein</fullName>
    </submittedName>
</protein>
<dbReference type="OMA" id="FNGIRMT"/>
<dbReference type="EMBL" id="CP012172">
    <property type="protein sequence ID" value="AKV73334.1"/>
    <property type="molecule type" value="Genomic_DNA"/>
</dbReference>
<dbReference type="GeneID" id="91754601"/>
<dbReference type="EMBL" id="CP012176">
    <property type="protein sequence ID" value="AKV82313.1"/>
    <property type="molecule type" value="Genomic_DNA"/>
</dbReference>
<evidence type="ECO:0000313" key="2">
    <source>
        <dbReference type="EMBL" id="AKV73334.1"/>
    </source>
</evidence>
<evidence type="ECO:0000313" key="3">
    <source>
        <dbReference type="EMBL" id="AKV75578.1"/>
    </source>
</evidence>
<evidence type="ECO:0000313" key="8">
    <source>
        <dbReference type="Proteomes" id="UP000056255"/>
    </source>
</evidence>
<evidence type="ECO:0000313" key="9">
    <source>
        <dbReference type="Proteomes" id="UP000061362"/>
    </source>
</evidence>
<evidence type="ECO:0000313" key="4">
    <source>
        <dbReference type="EMBL" id="AKV77824.1"/>
    </source>
</evidence>
<evidence type="ECO:0000313" key="7">
    <source>
        <dbReference type="Proteomes" id="UP000029084"/>
    </source>
</evidence>
<sequence length="102" mass="11649">MSTIRVIFGTNGDQGVIPVIYELIRSYRIGNIEVEASMDLLYDLVNPTIEFNGIRMTLDYFTDDEIRDQIMKLIRGEIYSQRSPKSPVIRDDKVISDGVFAS</sequence>
<dbReference type="RefSeq" id="WP_011921306.1">
    <property type="nucleotide sequence ID" value="NZ_AP019770.1"/>
</dbReference>
<organism evidence="1 7">
    <name type="scientific">Metallosphaera sedula</name>
    <dbReference type="NCBI Taxonomy" id="43687"/>
    <lineage>
        <taxon>Archaea</taxon>
        <taxon>Thermoproteota</taxon>
        <taxon>Thermoprotei</taxon>
        <taxon>Sulfolobales</taxon>
        <taxon>Sulfolobaceae</taxon>
        <taxon>Metallosphaera</taxon>
    </lineage>
</organism>